<feature type="chain" id="PRO_5022047445" description="Tetratricopeptide repeat protein" evidence="1">
    <location>
        <begin position="19"/>
        <end position="316"/>
    </location>
</feature>
<dbReference type="Pfam" id="PF16811">
    <property type="entry name" value="TAtT"/>
    <property type="match status" value="1"/>
</dbReference>
<dbReference type="Gene3D" id="1.25.40.920">
    <property type="entry name" value="TRAP transporter T-component"/>
    <property type="match status" value="1"/>
</dbReference>
<dbReference type="PROSITE" id="PS51257">
    <property type="entry name" value="PROKAR_LIPOPROTEIN"/>
    <property type="match status" value="1"/>
</dbReference>
<gene>
    <name evidence="2" type="ORF">E6K78_01965</name>
</gene>
<dbReference type="EMBL" id="VBOY01000013">
    <property type="protein sequence ID" value="TMQ68269.1"/>
    <property type="molecule type" value="Genomic_DNA"/>
</dbReference>
<reference evidence="2 3" key="1">
    <citation type="journal article" date="2019" name="Nat. Microbiol.">
        <title>Mediterranean grassland soil C-N compound turnover is dependent on rainfall and depth, and is mediated by genomically divergent microorganisms.</title>
        <authorList>
            <person name="Diamond S."/>
            <person name="Andeer P.F."/>
            <person name="Li Z."/>
            <person name="Crits-Christoph A."/>
            <person name="Burstein D."/>
            <person name="Anantharaman K."/>
            <person name="Lane K.R."/>
            <person name="Thomas B.C."/>
            <person name="Pan C."/>
            <person name="Northen T.R."/>
            <person name="Banfield J.F."/>
        </authorList>
    </citation>
    <scope>NUCLEOTIDE SEQUENCE [LARGE SCALE GENOMIC DNA]</scope>
    <source>
        <strain evidence="2">WS_8</strain>
    </source>
</reference>
<evidence type="ECO:0000313" key="2">
    <source>
        <dbReference type="EMBL" id="TMQ68269.1"/>
    </source>
</evidence>
<comment type="caution">
    <text evidence="2">The sequence shown here is derived from an EMBL/GenBank/DDBJ whole genome shotgun (WGS) entry which is preliminary data.</text>
</comment>
<keyword evidence="1" id="KW-0732">Signal</keyword>
<evidence type="ECO:0000313" key="3">
    <source>
        <dbReference type="Proteomes" id="UP000316609"/>
    </source>
</evidence>
<evidence type="ECO:0008006" key="4">
    <source>
        <dbReference type="Google" id="ProtNLM"/>
    </source>
</evidence>
<evidence type="ECO:0000256" key="1">
    <source>
        <dbReference type="SAM" id="SignalP"/>
    </source>
</evidence>
<feature type="signal peptide" evidence="1">
    <location>
        <begin position="1"/>
        <end position="18"/>
    </location>
</feature>
<dbReference type="InterPro" id="IPR031823">
    <property type="entry name" value="TatT"/>
</dbReference>
<protein>
    <recommendedName>
        <fullName evidence="4">Tetratricopeptide repeat protein</fullName>
    </recommendedName>
</protein>
<proteinExistence type="predicted"/>
<sequence length="316" mass="34355">MIRVRAGAALALAVAALAATTGCSLKRMAVNSIASSLAEGGDVFSSDDDPELVRDALPFGLKTIESLLAIVPDNRKLLLAGCQGYTQYSFAFVESDAELTESADYSRASALKERALKLYLRARGFGLKALDLDYRGISDQLRRDPKSAAARIRAKDLPLLYWTAAAWGSAINLGKDRPDLVADVDVVRALMNRGLALNEAYDGGALHEALIVLESLPAMMGGSFDRARAHFQRAIELSHGAAAGPYVTMASSVSVATQDRREFETLLRNALAIDPDRDLSKRLATLILQRRARDLLRREDELFFADDTTKTGDSHR</sequence>
<name>A0A538TXN3_UNCEI</name>
<dbReference type="AlphaFoldDB" id="A0A538TXN3"/>
<organism evidence="2 3">
    <name type="scientific">Eiseniibacteriota bacterium</name>
    <dbReference type="NCBI Taxonomy" id="2212470"/>
    <lineage>
        <taxon>Bacteria</taxon>
        <taxon>Candidatus Eiseniibacteriota</taxon>
    </lineage>
</organism>
<accession>A0A538TXN3</accession>
<dbReference type="Proteomes" id="UP000316609">
    <property type="component" value="Unassembled WGS sequence"/>
</dbReference>
<dbReference type="InterPro" id="IPR038537">
    <property type="entry name" value="TatT_sf"/>
</dbReference>